<dbReference type="KEGG" id="vg:5247117"/>
<sequence>MPDEKKLGLFGQLKAMFVPPDPVDIGGGQTFTPVNATARDLGIIISDTGAAVNADAIMRLDAVAACVKLVSQAIAAMPLTMYMRTPDGRKEAVNHPLYTLLLDGPNSTQTAFDFWQVVVTRLLLDGTAYVRKVVTDGRIESLQYLANDRLTITTDPKGNTAYRYRRTDGQMIDIPKQQIWKIMGYSLDGENGLSAIRYGAQIFGTAIAAEAQAARAFRNGQLQSVYYQIDRFLTDDQYDSFAKKVSGSVEAGRAPLLEGGMDVKSLGLNPVDAQLLQSRQYSVESICRFFGVPPSMIGHSSAGTTSWGSGIESQQLGFLTMTLSPWLRRIEQSIALNLLSPAERRRYFADFDTSALLRADSAARSSYYSQLVNNGLMTRDEAREIEGLPKLGGNAAVLTVQSAMVPLDSIGLQASPEPASGLGNQQQDKVSK</sequence>
<dbReference type="InterPro" id="IPR006944">
    <property type="entry name" value="Phage/GTA_portal"/>
</dbReference>
<evidence type="ECO:0000313" key="4">
    <source>
        <dbReference type="EMBL" id="ABK00155.1"/>
    </source>
</evidence>
<dbReference type="Proteomes" id="UP000001433">
    <property type="component" value="Segment"/>
</dbReference>
<dbReference type="InterPro" id="IPR006427">
    <property type="entry name" value="Portal_HK97"/>
</dbReference>
<keyword evidence="3" id="KW-0231">Viral genome packaging</keyword>
<keyword evidence="2" id="KW-1160">Virus entry into host cell</keyword>
<keyword evidence="5" id="KW-1185">Reference proteome</keyword>
<evidence type="ECO:0000313" key="5">
    <source>
        <dbReference type="Proteomes" id="UP000001433"/>
    </source>
</evidence>
<reference evidence="4 5" key="1">
    <citation type="journal article" date="2007" name="BMC Genomics">
        <title>Comparison of genomes of three Xanthomonas oryzae bacteriophages.</title>
        <authorList>
            <person name="Lee C.N."/>
            <person name="Hu R.M."/>
            <person name="Chow T.Y."/>
            <person name="Lin J.W."/>
            <person name="Chen H.Y."/>
            <person name="Tseng Y.H."/>
            <person name="Weng S.F."/>
        </authorList>
    </citation>
    <scope>NUCLEOTIDE SEQUENCE</scope>
</reference>
<evidence type="ECO:0000256" key="3">
    <source>
        <dbReference type="ARBA" id="ARBA00023219"/>
    </source>
</evidence>
<accession>A5H1N6</accession>
<protein>
    <submittedName>
        <fullName evidence="4">p07</fullName>
    </submittedName>
</protein>
<dbReference type="OrthoDB" id="3659at10239"/>
<dbReference type="GeneID" id="5247117"/>
<dbReference type="Gene3D" id="3.30.1120.70">
    <property type="match status" value="1"/>
</dbReference>
<dbReference type="Gene3D" id="1.20.1270.210">
    <property type="match status" value="1"/>
</dbReference>
<dbReference type="NCBIfam" id="TIGR01537">
    <property type="entry name" value="portal_HK97"/>
    <property type="match status" value="1"/>
</dbReference>
<keyword evidence="1" id="KW-1188">Viral release from host cell</keyword>
<dbReference type="Pfam" id="PF04860">
    <property type="entry name" value="Phage_portal"/>
    <property type="match status" value="1"/>
</dbReference>
<evidence type="ECO:0000256" key="2">
    <source>
        <dbReference type="ARBA" id="ARBA00023009"/>
    </source>
</evidence>
<keyword evidence="2" id="KW-1171">Viral genome ejection through host cell envelope</keyword>
<dbReference type="Gene3D" id="3.40.140.120">
    <property type="match status" value="1"/>
</dbReference>
<name>A5H1N6_9CAUD</name>
<evidence type="ECO:0000256" key="1">
    <source>
        <dbReference type="ARBA" id="ARBA00022950"/>
    </source>
</evidence>
<dbReference type="RefSeq" id="YP_001285677.1">
    <property type="nucleotide sequence ID" value="NC_009543.1"/>
</dbReference>
<dbReference type="EMBL" id="DQ777876">
    <property type="protein sequence ID" value="ABK00155.1"/>
    <property type="molecule type" value="Genomic_DNA"/>
</dbReference>
<organism evidence="4 5">
    <name type="scientific">Xanthomonas phage Xop411</name>
    <dbReference type="NCBI Taxonomy" id="2913975"/>
    <lineage>
        <taxon>Viruses</taxon>
        <taxon>Duplodnaviria</taxon>
        <taxon>Heunggongvirae</taxon>
        <taxon>Uroviricota</taxon>
        <taxon>Caudoviricetes</taxon>
        <taxon>Xipdecavirus</taxon>
        <taxon>Xipdecavirus Xop411</taxon>
    </lineage>
</organism>
<keyword evidence="2" id="KW-1162">Viral penetration into host cytoplasm</keyword>
<keyword evidence="1" id="KW-0118">Viral capsid assembly</keyword>
<proteinExistence type="predicted"/>